<dbReference type="InterPro" id="IPR006664">
    <property type="entry name" value="OMP_bac"/>
</dbReference>
<keyword evidence="7" id="KW-0732">Signal</keyword>
<dbReference type="Gene3D" id="1.25.40.10">
    <property type="entry name" value="Tetratricopeptide repeat domain"/>
    <property type="match status" value="1"/>
</dbReference>
<keyword evidence="4" id="KW-0802">TPR repeat</keyword>
<dbReference type="Pfam" id="PF07676">
    <property type="entry name" value="PD40"/>
    <property type="match status" value="1"/>
</dbReference>
<dbReference type="InterPro" id="IPR006665">
    <property type="entry name" value="OmpA-like"/>
</dbReference>
<feature type="signal peptide" evidence="7">
    <location>
        <begin position="1"/>
        <end position="20"/>
    </location>
</feature>
<dbReference type="InterPro" id="IPR036737">
    <property type="entry name" value="OmpA-like_sf"/>
</dbReference>
<dbReference type="Gene3D" id="2.60.40.1120">
    <property type="entry name" value="Carboxypeptidase-like, regulatory domain"/>
    <property type="match status" value="1"/>
</dbReference>
<name>A0ABN5LS48_9BACT</name>
<dbReference type="PRINTS" id="PR01021">
    <property type="entry name" value="OMPADOMAIN"/>
</dbReference>
<reference evidence="9 10" key="1">
    <citation type="submission" date="2018-05" db="EMBL/GenBank/DDBJ databases">
        <title>Chitinophaga sp. nov., isolated from rhizosphere soil of Alhagi.</title>
        <authorList>
            <person name="Liu Y."/>
        </authorList>
    </citation>
    <scope>NUCLEOTIDE SEQUENCE [LARGE SCALE GENOMIC DNA]</scope>
    <source>
        <strain evidence="9 10">T22</strain>
    </source>
</reference>
<evidence type="ECO:0000256" key="2">
    <source>
        <dbReference type="ARBA" id="ARBA00023136"/>
    </source>
</evidence>
<evidence type="ECO:0000256" key="3">
    <source>
        <dbReference type="ARBA" id="ARBA00023237"/>
    </source>
</evidence>
<dbReference type="SUPFAM" id="SSF49478">
    <property type="entry name" value="Cna protein B-type domain"/>
    <property type="match status" value="1"/>
</dbReference>
<dbReference type="Pfam" id="PF00691">
    <property type="entry name" value="OmpA"/>
    <property type="match status" value="1"/>
</dbReference>
<dbReference type="InterPro" id="IPR050330">
    <property type="entry name" value="Bact_OuterMem_StrucFunc"/>
</dbReference>
<comment type="subcellular location">
    <subcellularLocation>
        <location evidence="1">Cell outer membrane</location>
    </subcellularLocation>
</comment>
<dbReference type="InterPro" id="IPR011659">
    <property type="entry name" value="WD40"/>
</dbReference>
<accession>A0ABN5LS48</accession>
<evidence type="ECO:0000256" key="7">
    <source>
        <dbReference type="SAM" id="SignalP"/>
    </source>
</evidence>
<feature type="repeat" description="TPR" evidence="4">
    <location>
        <begin position="81"/>
        <end position="114"/>
    </location>
</feature>
<gene>
    <name evidence="9" type="ORF">DLD77_06295</name>
</gene>
<evidence type="ECO:0000259" key="8">
    <source>
        <dbReference type="PROSITE" id="PS51123"/>
    </source>
</evidence>
<organism evidence="9 10">
    <name type="scientific">Chitinophaga alhagiae</name>
    <dbReference type="NCBI Taxonomy" id="2203219"/>
    <lineage>
        <taxon>Bacteria</taxon>
        <taxon>Pseudomonadati</taxon>
        <taxon>Bacteroidota</taxon>
        <taxon>Chitinophagia</taxon>
        <taxon>Chitinophagales</taxon>
        <taxon>Chitinophagaceae</taxon>
        <taxon>Chitinophaga</taxon>
    </lineage>
</organism>
<proteinExistence type="predicted"/>
<evidence type="ECO:0000313" key="9">
    <source>
        <dbReference type="EMBL" id="AWO01325.1"/>
    </source>
</evidence>
<feature type="region of interest" description="Disordered" evidence="6">
    <location>
        <begin position="630"/>
        <end position="653"/>
    </location>
</feature>
<evidence type="ECO:0000256" key="4">
    <source>
        <dbReference type="PROSITE-ProRule" id="PRU00339"/>
    </source>
</evidence>
<dbReference type="Proteomes" id="UP000246099">
    <property type="component" value="Chromosome"/>
</dbReference>
<keyword evidence="2 5" id="KW-0472">Membrane</keyword>
<dbReference type="CDD" id="cd07185">
    <property type="entry name" value="OmpA_C-like"/>
    <property type="match status" value="1"/>
</dbReference>
<evidence type="ECO:0000256" key="1">
    <source>
        <dbReference type="ARBA" id="ARBA00004442"/>
    </source>
</evidence>
<dbReference type="PROSITE" id="PS50005">
    <property type="entry name" value="TPR"/>
    <property type="match status" value="1"/>
</dbReference>
<dbReference type="InterPro" id="IPR019734">
    <property type="entry name" value="TPR_rpt"/>
</dbReference>
<evidence type="ECO:0000256" key="5">
    <source>
        <dbReference type="PROSITE-ProRule" id="PRU00473"/>
    </source>
</evidence>
<sequence length="665" mass="74719">MKKVTLILLLMAGCSLNALRAQLIYDYKRTADTYFEQKDYYSAAQYYSKALTTFTVKPGEYKPYQLVKDGKSKQKKLKDYEQVVYRLAESYRMYYDYSNAEKWYAEAVNFDPVQFPLARFWYGTCIRANAKTAADYEKALAQFQQFKQSYKGVDEYSNRTGLEIQNCEFAVEEMKYPPRYEVVKVTGNINQGGANYAPVPVSSNTFYFTSSRPDSVLLEKKANPFVNTLYVARGGPSNFESNEKLSIPMEKGMEQGAAAITPDGNTMYITRWTKKDGIKQSSIYRSTRSGSTWSEPQPLEAAINAPGYNAKEPYVTADGKYFLFVSDRPGGKGKFDIWYSTIGAGGALSAPSNMGNTINTIEEESAPFYDPAKQVLVFSTSGRTGFGGLDFFSSKGDFTRWAVPENMGYPLNSAKDDLYFASLVSGNALQKGFISSDRESVCCLEIFAVKRKVKMAGGLVLDCDGNKPLEGARITLLDSTQRNVLETQTTGPGGNYTFEVEMSKKYKVLIEKENYFSKNFNFTSEQLSMVDSMMNPAVCLKRFEIDKPIVINDIFYDYNKASLRPESKVVLDSLYYLLLDNPKMEIELGAHTDSKGTDAYNLKLSNERAKSCVDYLVGKGIPQNRVISKGYGESRPIAPNTLPNGKDNPDGRQLNRRTEFKVLKN</sequence>
<dbReference type="PANTHER" id="PTHR30329">
    <property type="entry name" value="STATOR ELEMENT OF FLAGELLAR MOTOR COMPLEX"/>
    <property type="match status" value="1"/>
</dbReference>
<dbReference type="SUPFAM" id="SSF82171">
    <property type="entry name" value="DPP6 N-terminal domain-like"/>
    <property type="match status" value="1"/>
</dbReference>
<evidence type="ECO:0000313" key="10">
    <source>
        <dbReference type="Proteomes" id="UP000246099"/>
    </source>
</evidence>
<dbReference type="Gene3D" id="3.30.1330.60">
    <property type="entry name" value="OmpA-like domain"/>
    <property type="match status" value="1"/>
</dbReference>
<dbReference type="SUPFAM" id="SSF48452">
    <property type="entry name" value="TPR-like"/>
    <property type="match status" value="1"/>
</dbReference>
<dbReference type="PROSITE" id="PS51123">
    <property type="entry name" value="OMPA_2"/>
    <property type="match status" value="1"/>
</dbReference>
<feature type="domain" description="OmpA-like" evidence="8">
    <location>
        <begin position="544"/>
        <end position="665"/>
    </location>
</feature>
<dbReference type="SUPFAM" id="SSF103088">
    <property type="entry name" value="OmpA-like"/>
    <property type="match status" value="1"/>
</dbReference>
<keyword evidence="10" id="KW-1185">Reference proteome</keyword>
<protein>
    <recommendedName>
        <fullName evidence="8">OmpA-like domain-containing protein</fullName>
    </recommendedName>
</protein>
<dbReference type="EMBL" id="CP029600">
    <property type="protein sequence ID" value="AWO01325.1"/>
    <property type="molecule type" value="Genomic_DNA"/>
</dbReference>
<evidence type="ECO:0000256" key="6">
    <source>
        <dbReference type="SAM" id="MobiDB-lite"/>
    </source>
</evidence>
<feature type="chain" id="PRO_5046256123" description="OmpA-like domain-containing protein" evidence="7">
    <location>
        <begin position="21"/>
        <end position="665"/>
    </location>
</feature>
<dbReference type="InterPro" id="IPR011990">
    <property type="entry name" value="TPR-like_helical_dom_sf"/>
</dbReference>
<dbReference type="PANTHER" id="PTHR30329:SF21">
    <property type="entry name" value="LIPOPROTEIN YIAD-RELATED"/>
    <property type="match status" value="1"/>
</dbReference>
<dbReference type="RefSeq" id="WP_119077538.1">
    <property type="nucleotide sequence ID" value="NZ_CP029600.1"/>
</dbReference>
<keyword evidence="3" id="KW-0998">Cell outer membrane</keyword>